<dbReference type="Pfam" id="PF00226">
    <property type="entry name" value="DnaJ"/>
    <property type="match status" value="1"/>
</dbReference>
<gene>
    <name evidence="2" type="ORF">Cvel_7859</name>
</gene>
<feature type="domain" description="J" evidence="1">
    <location>
        <begin position="151"/>
        <end position="208"/>
    </location>
</feature>
<name>A0A0G4HQ17_9ALVE</name>
<dbReference type="InterPro" id="IPR001623">
    <property type="entry name" value="DnaJ_domain"/>
</dbReference>
<accession>A0A0G4HQ17</accession>
<evidence type="ECO:0000259" key="1">
    <source>
        <dbReference type="PROSITE" id="PS50076"/>
    </source>
</evidence>
<evidence type="ECO:0000313" key="2">
    <source>
        <dbReference type="EMBL" id="CEM46348.1"/>
    </source>
</evidence>
<sequence>MHSASYMNGLGLLTDRRFWMFQTSMNIVKAISRSSRRGYASGPAAVRDWVVGVVGSTARTGGELIGGSIGGGAGSVVGGYAGGYAAAGLTSVVGLACPWCPIVGAVVGGLLGSAAVGWYVGTVFEEWAEWAINSFLNWVSSFFTSRDQWCEAAEVLEAHCWADFSHLRKQYRKLSLKYHPDRYHGDEEKMMRINVAWNWLNEPEARRR</sequence>
<dbReference type="PROSITE" id="PS50076">
    <property type="entry name" value="DNAJ_2"/>
    <property type="match status" value="1"/>
</dbReference>
<reference evidence="2" key="1">
    <citation type="submission" date="2014-11" db="EMBL/GenBank/DDBJ databases">
        <authorList>
            <person name="Otto D Thomas"/>
            <person name="Naeem Raeece"/>
        </authorList>
    </citation>
    <scope>NUCLEOTIDE SEQUENCE</scope>
</reference>
<protein>
    <recommendedName>
        <fullName evidence="1">J domain-containing protein</fullName>
    </recommendedName>
</protein>
<dbReference type="SMART" id="SM00271">
    <property type="entry name" value="DnaJ"/>
    <property type="match status" value="1"/>
</dbReference>
<organism evidence="2">
    <name type="scientific">Chromera velia CCMP2878</name>
    <dbReference type="NCBI Taxonomy" id="1169474"/>
    <lineage>
        <taxon>Eukaryota</taxon>
        <taxon>Sar</taxon>
        <taxon>Alveolata</taxon>
        <taxon>Colpodellida</taxon>
        <taxon>Chromeraceae</taxon>
        <taxon>Chromera</taxon>
    </lineage>
</organism>
<dbReference type="AlphaFoldDB" id="A0A0G4HQ17"/>
<dbReference type="VEuPathDB" id="CryptoDB:Cvel_7859"/>
<dbReference type="InterPro" id="IPR036869">
    <property type="entry name" value="J_dom_sf"/>
</dbReference>
<dbReference type="CDD" id="cd06257">
    <property type="entry name" value="DnaJ"/>
    <property type="match status" value="1"/>
</dbReference>
<dbReference type="Gene3D" id="1.10.287.110">
    <property type="entry name" value="DnaJ domain"/>
    <property type="match status" value="1"/>
</dbReference>
<proteinExistence type="predicted"/>
<dbReference type="SUPFAM" id="SSF46565">
    <property type="entry name" value="Chaperone J-domain"/>
    <property type="match status" value="1"/>
</dbReference>
<dbReference type="EMBL" id="CDMZ01003434">
    <property type="protein sequence ID" value="CEM46348.1"/>
    <property type="molecule type" value="Genomic_DNA"/>
</dbReference>